<dbReference type="Proteomes" id="UP001485043">
    <property type="component" value="Unassembled WGS sequence"/>
</dbReference>
<reference evidence="8 9" key="1">
    <citation type="journal article" date="2024" name="Nat. Commun.">
        <title>Phylogenomics reveals the evolutionary origins of lichenization in chlorophyte algae.</title>
        <authorList>
            <person name="Puginier C."/>
            <person name="Libourel C."/>
            <person name="Otte J."/>
            <person name="Skaloud P."/>
            <person name="Haon M."/>
            <person name="Grisel S."/>
            <person name="Petersen M."/>
            <person name="Berrin J.G."/>
            <person name="Delaux P.M."/>
            <person name="Dal Grande F."/>
            <person name="Keller J."/>
        </authorList>
    </citation>
    <scope>NUCLEOTIDE SEQUENCE [LARGE SCALE GENOMIC DNA]</scope>
    <source>
        <strain evidence="8 9">SAG 2523</strain>
    </source>
</reference>
<dbReference type="SUPFAM" id="SSF46774">
    <property type="entry name" value="ARID-like"/>
    <property type="match status" value="1"/>
</dbReference>
<dbReference type="SUPFAM" id="SSF57903">
    <property type="entry name" value="FYVE/PHD zinc finger"/>
    <property type="match status" value="1"/>
</dbReference>
<dbReference type="GO" id="GO:0008270">
    <property type="term" value="F:zinc ion binding"/>
    <property type="evidence" value="ECO:0007669"/>
    <property type="project" value="UniProtKB-KW"/>
</dbReference>
<keyword evidence="3" id="KW-0862">Zinc</keyword>
<dbReference type="SMART" id="SM01014">
    <property type="entry name" value="ARID"/>
    <property type="match status" value="1"/>
</dbReference>
<evidence type="ECO:0000259" key="6">
    <source>
        <dbReference type="PROSITE" id="PS50016"/>
    </source>
</evidence>
<dbReference type="PROSITE" id="PS01359">
    <property type="entry name" value="ZF_PHD_1"/>
    <property type="match status" value="1"/>
</dbReference>
<dbReference type="CDD" id="cd16100">
    <property type="entry name" value="ARID"/>
    <property type="match status" value="1"/>
</dbReference>
<evidence type="ECO:0000259" key="7">
    <source>
        <dbReference type="PROSITE" id="PS51011"/>
    </source>
</evidence>
<name>A0AAW1TFA0_9CHLO</name>
<evidence type="ECO:0008006" key="10">
    <source>
        <dbReference type="Google" id="ProtNLM"/>
    </source>
</evidence>
<dbReference type="InterPro" id="IPR011011">
    <property type="entry name" value="Znf_FYVE_PHD"/>
</dbReference>
<evidence type="ECO:0000256" key="1">
    <source>
        <dbReference type="ARBA" id="ARBA00022723"/>
    </source>
</evidence>
<dbReference type="PANTHER" id="PTHR46694:SF1">
    <property type="entry name" value="AT-RICH INTERACTIVE DOMAIN-CONTAINING PROTEIN 4"/>
    <property type="match status" value="1"/>
</dbReference>
<feature type="domain" description="ARID" evidence="7">
    <location>
        <begin position="525"/>
        <end position="625"/>
    </location>
</feature>
<dbReference type="EMBL" id="JALJOV010000038">
    <property type="protein sequence ID" value="KAK9868240.1"/>
    <property type="molecule type" value="Genomic_DNA"/>
</dbReference>
<organism evidence="8 9">
    <name type="scientific">Apatococcus fuscideae</name>
    <dbReference type="NCBI Taxonomy" id="2026836"/>
    <lineage>
        <taxon>Eukaryota</taxon>
        <taxon>Viridiplantae</taxon>
        <taxon>Chlorophyta</taxon>
        <taxon>core chlorophytes</taxon>
        <taxon>Trebouxiophyceae</taxon>
        <taxon>Chlorellales</taxon>
        <taxon>Chlorellaceae</taxon>
        <taxon>Apatococcus</taxon>
    </lineage>
</organism>
<evidence type="ECO:0000256" key="2">
    <source>
        <dbReference type="ARBA" id="ARBA00022771"/>
    </source>
</evidence>
<dbReference type="SMART" id="SM00249">
    <property type="entry name" value="PHD"/>
    <property type="match status" value="1"/>
</dbReference>
<protein>
    <recommendedName>
        <fullName evidence="10">ARID domain-containing protein</fullName>
    </recommendedName>
</protein>
<dbReference type="InterPro" id="IPR019787">
    <property type="entry name" value="Znf_PHD-finger"/>
</dbReference>
<keyword evidence="9" id="KW-1185">Reference proteome</keyword>
<accession>A0AAW1TFA0</accession>
<feature type="compositionally biased region" description="Polar residues" evidence="5">
    <location>
        <begin position="475"/>
        <end position="488"/>
    </location>
</feature>
<evidence type="ECO:0000256" key="4">
    <source>
        <dbReference type="PROSITE-ProRule" id="PRU00146"/>
    </source>
</evidence>
<evidence type="ECO:0000256" key="5">
    <source>
        <dbReference type="SAM" id="MobiDB-lite"/>
    </source>
</evidence>
<dbReference type="InterPro" id="IPR042293">
    <property type="entry name" value="ARID4"/>
</dbReference>
<dbReference type="PROSITE" id="PS51011">
    <property type="entry name" value="ARID"/>
    <property type="match status" value="1"/>
</dbReference>
<proteinExistence type="predicted"/>
<dbReference type="InterPro" id="IPR036431">
    <property type="entry name" value="ARID_dom_sf"/>
</dbReference>
<dbReference type="AlphaFoldDB" id="A0AAW1TFA0"/>
<keyword evidence="2 4" id="KW-0863">Zinc-finger</keyword>
<dbReference type="Gene3D" id="1.10.150.60">
    <property type="entry name" value="ARID DNA-binding domain"/>
    <property type="match status" value="1"/>
</dbReference>
<dbReference type="InterPro" id="IPR013083">
    <property type="entry name" value="Znf_RING/FYVE/PHD"/>
</dbReference>
<keyword evidence="1" id="KW-0479">Metal-binding</keyword>
<sequence>MASPKRRLLAILYGHQLDSQPHPQAPLDELTATCSTTLELQTAKNEGWTTIHQKLRDWQPHAVFLSCGVETCDGLEQLRPLTLPDPPQTGEGASSPLQQMFQDTPVECLMVDALIQSAEAEALHAVGIRNVVMWETGRSVPMLPALHFSHAFLSTLAFPHAGYNEAFAFGSHSVQVHCTVSLGGQLQSPIMPRWLSQSPAALPTNASIPAPTDQGLDLSQGIAAAVPGWEDVRLLAPHAELRLLVCGQPSLIDAHRLSFLGEALRAVLVLEVRRATVTSTTPCERLPAHLPPGSSALRCSIRSQSGATALAVLGGPPSVLGKPGLVEHALRQTLVADALSLQFRLPPPSLPPPAARSLPTIAGRTPVVDALVLTSVWAVQILRTLSQEASFRGLVSLGIGGVGGSPVTSFRDADVQRFTSIVQSHPDAAASQAVAQQLVSIPAPATNGAGPSHSLPRPSRDGSEQEDDMDDGQDSELNSSFAFDNGSTPGDVGTGITSDIAMNGVGHMHPGLPPVWQSDRPPMHECSEDVFLADLAAFLRERKHAKINSDNFPDAVLNGQRLDLHNLYREVSQRGGWKVGNGINWKGQVFPQMRNFSNSHRMTGVGNALKRHYQLYLLDYEQANPADVTGDHCAICGGSDEVSTDWISCDMCNIWVHFGCDRRPYLGTFKDYSKSNGRNYTCPRCAETKRQRTQ</sequence>
<gene>
    <name evidence="8" type="ORF">WJX84_003670</name>
</gene>
<dbReference type="Pfam" id="PF00628">
    <property type="entry name" value="PHD"/>
    <property type="match status" value="1"/>
</dbReference>
<evidence type="ECO:0000256" key="3">
    <source>
        <dbReference type="ARBA" id="ARBA00022833"/>
    </source>
</evidence>
<dbReference type="Pfam" id="PF01388">
    <property type="entry name" value="ARID"/>
    <property type="match status" value="1"/>
</dbReference>
<dbReference type="GO" id="GO:0003677">
    <property type="term" value="F:DNA binding"/>
    <property type="evidence" value="ECO:0007669"/>
    <property type="project" value="InterPro"/>
</dbReference>
<comment type="caution">
    <text evidence="8">The sequence shown here is derived from an EMBL/GenBank/DDBJ whole genome shotgun (WGS) entry which is preliminary data.</text>
</comment>
<dbReference type="InterPro" id="IPR019786">
    <property type="entry name" value="Zinc_finger_PHD-type_CS"/>
</dbReference>
<feature type="domain" description="PHD-type" evidence="6">
    <location>
        <begin position="630"/>
        <end position="688"/>
    </location>
</feature>
<dbReference type="SMART" id="SM00501">
    <property type="entry name" value="BRIGHT"/>
    <property type="match status" value="1"/>
</dbReference>
<feature type="compositionally biased region" description="Acidic residues" evidence="5">
    <location>
        <begin position="464"/>
        <end position="474"/>
    </location>
</feature>
<dbReference type="Gene3D" id="3.30.40.10">
    <property type="entry name" value="Zinc/RING finger domain, C3HC4 (zinc finger)"/>
    <property type="match status" value="1"/>
</dbReference>
<dbReference type="CDD" id="cd15615">
    <property type="entry name" value="PHD_ARID4_like"/>
    <property type="match status" value="1"/>
</dbReference>
<evidence type="ECO:0000313" key="8">
    <source>
        <dbReference type="EMBL" id="KAK9868240.1"/>
    </source>
</evidence>
<evidence type="ECO:0000313" key="9">
    <source>
        <dbReference type="Proteomes" id="UP001485043"/>
    </source>
</evidence>
<feature type="region of interest" description="Disordered" evidence="5">
    <location>
        <begin position="443"/>
        <end position="496"/>
    </location>
</feature>
<dbReference type="PANTHER" id="PTHR46694">
    <property type="entry name" value="AT-RICH INTERACTIVE DOMAIN-CONTAINING PROTEIN 4"/>
    <property type="match status" value="1"/>
</dbReference>
<dbReference type="InterPro" id="IPR001965">
    <property type="entry name" value="Znf_PHD"/>
</dbReference>
<dbReference type="InterPro" id="IPR001606">
    <property type="entry name" value="ARID_dom"/>
</dbReference>
<dbReference type="PROSITE" id="PS50016">
    <property type="entry name" value="ZF_PHD_2"/>
    <property type="match status" value="1"/>
</dbReference>